<dbReference type="InterPro" id="IPR000700">
    <property type="entry name" value="PAS-assoc_C"/>
</dbReference>
<dbReference type="NCBIfam" id="TIGR00254">
    <property type="entry name" value="GGDEF"/>
    <property type="match status" value="1"/>
</dbReference>
<dbReference type="CDD" id="cd01949">
    <property type="entry name" value="GGDEF"/>
    <property type="match status" value="1"/>
</dbReference>
<feature type="domain" description="PAS" evidence="1">
    <location>
        <begin position="203"/>
        <end position="241"/>
    </location>
</feature>
<dbReference type="PANTHER" id="PTHR44757:SF2">
    <property type="entry name" value="BIOFILM ARCHITECTURE MAINTENANCE PROTEIN MBAA"/>
    <property type="match status" value="1"/>
</dbReference>
<dbReference type="InterPro" id="IPR013767">
    <property type="entry name" value="PAS_fold"/>
</dbReference>
<feature type="domain" description="EAL" evidence="3">
    <location>
        <begin position="491"/>
        <end position="744"/>
    </location>
</feature>
<reference evidence="5" key="1">
    <citation type="submission" date="2016-08" db="EMBL/GenBank/DDBJ databases">
        <title>Complete Genome Seqeunce of Paenibacillus sp. nov. IHBB 9852 from high altitute lake of Indian trans-Himalayas.</title>
        <authorList>
            <person name="Kiran S."/>
            <person name="Swarnkar M.K."/>
            <person name="Rana A."/>
            <person name="Tewari R."/>
            <person name="Gulati A."/>
        </authorList>
    </citation>
    <scope>NUCLEOTIDE SEQUENCE [LARGE SCALE GENOMIC DNA]</scope>
    <source>
        <strain evidence="5">IHBB 9852</strain>
    </source>
</reference>
<dbReference type="PROSITE" id="PS50883">
    <property type="entry name" value="EAL"/>
    <property type="match status" value="1"/>
</dbReference>
<feature type="domain" description="PAC" evidence="2">
    <location>
        <begin position="263"/>
        <end position="316"/>
    </location>
</feature>
<dbReference type="SMART" id="SM00052">
    <property type="entry name" value="EAL"/>
    <property type="match status" value="1"/>
</dbReference>
<dbReference type="GO" id="GO:0006355">
    <property type="term" value="P:regulation of DNA-templated transcription"/>
    <property type="evidence" value="ECO:0007669"/>
    <property type="project" value="InterPro"/>
</dbReference>
<name>A0A1B2E2Y2_9BACL</name>
<dbReference type="InterPro" id="IPR029016">
    <property type="entry name" value="GAF-like_dom_sf"/>
</dbReference>
<accession>A0A1B2E2Y2</accession>
<organism evidence="5">
    <name type="scientific">Paenibacillus ihbetae</name>
    <dbReference type="NCBI Taxonomy" id="1870820"/>
    <lineage>
        <taxon>Bacteria</taxon>
        <taxon>Bacillati</taxon>
        <taxon>Bacillota</taxon>
        <taxon>Bacilli</taxon>
        <taxon>Bacillales</taxon>
        <taxon>Paenibacillaceae</taxon>
        <taxon>Paenibacillus</taxon>
    </lineage>
</organism>
<dbReference type="InterPro" id="IPR052155">
    <property type="entry name" value="Biofilm_reg_signaling"/>
</dbReference>
<dbReference type="CDD" id="cd01948">
    <property type="entry name" value="EAL"/>
    <property type="match status" value="1"/>
</dbReference>
<sequence length="752" mass="85538">MGIALTKVSLISESKKRCEKLGIDPRGVPSFSTFLSEGDLNLKRAEYEEILSVINFFVHKMLELMKGIPLLILISDENGCILEMAGDEAIKSVVQQSGIQIGLVFNEQEAGTNSINLVLDHRQPIQLVGDEHFYEFLWSTACYSVPFQYTDISNLLGTITIMTTIDQHNPFLLAMLSTVVDSIERELLLKKQNRRLHILNQVVIETTRNGIMITDRDGNITEFNRFAEILTGAKKQDVMNKPIPDARTNDFIQEVLQTGKYYEDMEFILQPRTGQDEMVCLFDAFPIRDENMQVMGAFAQFRDITERYHTQKQINYLAYHDDLTGLPNRRFFTRHIDELLSHGVKENSIFAVMFLDLDSFKKINDTLGHNNGDVLLKLVAERLKTCCHAPNQLVSRMGGDEFTILVQEITDQTEAIHVAEKIIKAFEKPFAIDGYEFYITASIGIVFYPQDGTDVEMLMKNADIALYRMKDDGKNNYNIFKPIPDSSGIERLTLEHSIRKALHLDEFVLYYQPQIDILTGEIIGTEALIRWNHPTLGLVPPAKFIPIAEETGLIVPLGEWVLKTACLQNQIWKEKGFPPMSVSVNLSSRQFSKHDLVETIKEILLDTHIDPQYLELEITESMTMNVDVAIEVLGKLKELGIQICIDDFGTGYSNLYYLKLFSIDRLKIDQSFVRDIMTDSNDADIVATIIAMAHKLGIDVIAEGVETKDQLDFLRSQNCHEVQGFYYYPPLPAEQIERLLMKSAAMKTNLQG</sequence>
<gene>
    <name evidence="5" type="ORF">BBD41_17710</name>
</gene>
<dbReference type="AlphaFoldDB" id="A0A1B2E2Y2"/>
<dbReference type="SMART" id="SM00091">
    <property type="entry name" value="PAS"/>
    <property type="match status" value="1"/>
</dbReference>
<evidence type="ECO:0000259" key="2">
    <source>
        <dbReference type="PROSITE" id="PS50113"/>
    </source>
</evidence>
<evidence type="ECO:0000313" key="5">
    <source>
        <dbReference type="EMBL" id="ANY74262.1"/>
    </source>
</evidence>
<dbReference type="Gene3D" id="3.20.20.450">
    <property type="entry name" value="EAL domain"/>
    <property type="match status" value="1"/>
</dbReference>
<dbReference type="SUPFAM" id="SSF55785">
    <property type="entry name" value="PYP-like sensor domain (PAS domain)"/>
    <property type="match status" value="1"/>
</dbReference>
<dbReference type="PROSITE" id="PS50113">
    <property type="entry name" value="PAC"/>
    <property type="match status" value="1"/>
</dbReference>
<dbReference type="CDD" id="cd00130">
    <property type="entry name" value="PAS"/>
    <property type="match status" value="1"/>
</dbReference>
<evidence type="ECO:0000259" key="1">
    <source>
        <dbReference type="PROSITE" id="PS50112"/>
    </source>
</evidence>
<dbReference type="InterPro" id="IPR001633">
    <property type="entry name" value="EAL_dom"/>
</dbReference>
<dbReference type="SMART" id="SM00086">
    <property type="entry name" value="PAC"/>
    <property type="match status" value="1"/>
</dbReference>
<dbReference type="EMBL" id="CP016809">
    <property type="protein sequence ID" value="ANY74262.1"/>
    <property type="molecule type" value="Genomic_DNA"/>
</dbReference>
<dbReference type="FunFam" id="3.20.20.450:FF:000001">
    <property type="entry name" value="Cyclic di-GMP phosphodiesterase yahA"/>
    <property type="match status" value="1"/>
</dbReference>
<dbReference type="InterPro" id="IPR035965">
    <property type="entry name" value="PAS-like_dom_sf"/>
</dbReference>
<dbReference type="InterPro" id="IPR035919">
    <property type="entry name" value="EAL_sf"/>
</dbReference>
<proteinExistence type="predicted"/>
<dbReference type="InterPro" id="IPR000014">
    <property type="entry name" value="PAS"/>
</dbReference>
<dbReference type="InterPro" id="IPR001610">
    <property type="entry name" value="PAC"/>
</dbReference>
<dbReference type="Pfam" id="PF00563">
    <property type="entry name" value="EAL"/>
    <property type="match status" value="1"/>
</dbReference>
<dbReference type="Gene3D" id="3.30.70.270">
    <property type="match status" value="1"/>
</dbReference>
<dbReference type="Gene3D" id="3.30.450.40">
    <property type="match status" value="1"/>
</dbReference>
<feature type="domain" description="GGDEF" evidence="4">
    <location>
        <begin position="348"/>
        <end position="482"/>
    </location>
</feature>
<dbReference type="NCBIfam" id="TIGR00229">
    <property type="entry name" value="sensory_box"/>
    <property type="match status" value="1"/>
</dbReference>
<evidence type="ECO:0000259" key="3">
    <source>
        <dbReference type="PROSITE" id="PS50883"/>
    </source>
</evidence>
<dbReference type="Pfam" id="PF00989">
    <property type="entry name" value="PAS"/>
    <property type="match status" value="1"/>
</dbReference>
<dbReference type="PROSITE" id="PS50112">
    <property type="entry name" value="PAS"/>
    <property type="match status" value="1"/>
</dbReference>
<dbReference type="SUPFAM" id="SSF141868">
    <property type="entry name" value="EAL domain-like"/>
    <property type="match status" value="1"/>
</dbReference>
<dbReference type="PROSITE" id="PS50887">
    <property type="entry name" value="GGDEF"/>
    <property type="match status" value="1"/>
</dbReference>
<dbReference type="KEGG" id="pib:BBD41_17710"/>
<dbReference type="SUPFAM" id="SSF55073">
    <property type="entry name" value="Nucleotide cyclase"/>
    <property type="match status" value="1"/>
</dbReference>
<dbReference type="Pfam" id="PF00990">
    <property type="entry name" value="GGDEF"/>
    <property type="match status" value="1"/>
</dbReference>
<dbReference type="InterPro" id="IPR043128">
    <property type="entry name" value="Rev_trsase/Diguanyl_cyclase"/>
</dbReference>
<protein>
    <submittedName>
        <fullName evidence="5">Diguanylate cyclase</fullName>
    </submittedName>
</protein>
<dbReference type="Gene3D" id="3.30.450.20">
    <property type="entry name" value="PAS domain"/>
    <property type="match status" value="1"/>
</dbReference>
<dbReference type="InterPro" id="IPR029787">
    <property type="entry name" value="Nucleotide_cyclase"/>
</dbReference>
<evidence type="ECO:0000259" key="4">
    <source>
        <dbReference type="PROSITE" id="PS50887"/>
    </source>
</evidence>
<dbReference type="SMART" id="SM00267">
    <property type="entry name" value="GGDEF"/>
    <property type="match status" value="1"/>
</dbReference>
<dbReference type="PANTHER" id="PTHR44757">
    <property type="entry name" value="DIGUANYLATE CYCLASE DGCP"/>
    <property type="match status" value="1"/>
</dbReference>
<dbReference type="FunFam" id="3.30.70.270:FF:000001">
    <property type="entry name" value="Diguanylate cyclase domain protein"/>
    <property type="match status" value="1"/>
</dbReference>
<dbReference type="InterPro" id="IPR000160">
    <property type="entry name" value="GGDEF_dom"/>
</dbReference>